<protein>
    <submittedName>
        <fullName evidence="1">Uncharacterized protein</fullName>
    </submittedName>
</protein>
<organism evidence="1 2">
    <name type="scientific">Pneumocystis oryctolagi</name>
    <dbReference type="NCBI Taxonomy" id="42067"/>
    <lineage>
        <taxon>Eukaryota</taxon>
        <taxon>Fungi</taxon>
        <taxon>Dikarya</taxon>
        <taxon>Ascomycota</taxon>
        <taxon>Taphrinomycotina</taxon>
        <taxon>Pneumocystomycetes</taxon>
        <taxon>Pneumocystaceae</taxon>
        <taxon>Pneumocystis</taxon>
    </lineage>
</organism>
<dbReference type="EMBL" id="JABTEG010000005">
    <property type="protein sequence ID" value="KAG4304904.1"/>
    <property type="molecule type" value="Genomic_DNA"/>
</dbReference>
<evidence type="ECO:0000313" key="2">
    <source>
        <dbReference type="Proteomes" id="UP000768646"/>
    </source>
</evidence>
<keyword evidence="2" id="KW-1185">Reference proteome</keyword>
<name>A0ACB7CDG0_9ASCO</name>
<comment type="caution">
    <text evidence="1">The sequence shown here is derived from an EMBL/GenBank/DDBJ whole genome shotgun (WGS) entry which is preliminary data.</text>
</comment>
<dbReference type="Proteomes" id="UP000768646">
    <property type="component" value="Unassembled WGS sequence"/>
</dbReference>
<gene>
    <name evidence="1" type="ORF">PORY_001579</name>
</gene>
<proteinExistence type="predicted"/>
<reference evidence="1 2" key="1">
    <citation type="journal article" date="2021" name="Commun. Biol.">
        <title>Genomic insights into the host specific adaptation of the Pneumocystis genus.</title>
        <authorList>
            <person name="Cisse O.H."/>
            <person name="Ma L."/>
            <person name="Dekker J.P."/>
            <person name="Khil P.P."/>
            <person name="Youn J.-H."/>
            <person name="Brenchley J.M."/>
            <person name="Blair R."/>
            <person name="Pahar B."/>
            <person name="Chabe M."/>
            <person name="Van Rompay K.K.A."/>
            <person name="Keesler R."/>
            <person name="Sukura A."/>
            <person name="Hirsch V."/>
            <person name="Kutty G."/>
            <person name="Liu Y."/>
            <person name="Peng L."/>
            <person name="Chen J."/>
            <person name="Song J."/>
            <person name="Weissenbacher-Lang C."/>
            <person name="Xu J."/>
            <person name="Upham N.S."/>
            <person name="Stajich J.E."/>
            <person name="Cuomo C.A."/>
            <person name="Cushion M.T."/>
            <person name="Kovacs J.A."/>
        </authorList>
    </citation>
    <scope>NUCLEOTIDE SEQUENCE [LARGE SCALE GENOMIC DNA]</scope>
    <source>
        <strain evidence="1 2">RABM</strain>
    </source>
</reference>
<sequence>MIETELFDISEQMLSEKPRIKMDSLRNLRSILGRCKDPQFIGEKCYQRLLETLIKAIMYEKYDSFQKGKLSSTSVFSRFQEYGIVLRSIIELGNKFLKSRTSSFVLNHIVDILSVTEGILYQAVSVDYIKCLKSILSYPPHVEHLSICEWEKLVIFCCSFINNFDNDFAFFHVDSSSNSIRSQTKRRLLGYKYRLRYESVELMHCLQILVSWFAAPLGDSLFKLIEFLLNFLFSYTSETNAHLSAFISLNSAMQKISTNNFELSSLVARDMVKLCIELWNTKSSLLKSQLIIGLTLSCPYWYGEFNKPYQNILEMDLVSLFCCIQFDYIQDDKGLLSVDDIVLHFPVSKKNDGFFACFSSSLRCIDLCQTTKKAEQSFFIIQIVACIVQIFESKEFSSHEYVHRSNVDEFSEIYKAFSFFRKIGNDAYKQSGSVRIFWLQIMVFFFERVGKCFHNDFSDILCYFISLFSDDDVVVQAWALLGVGSFLCWKKLYYQINSSILDLLISDDILQLCLRKLTIPVTCRSACHLLSLLIEFNIIDIGRMVSNFRNIFDSIEINGPAIISNDSCRFLLLLRSVLKKNNCVVGVNESLILICWFFSRWNSLDFLKKSNISCFSSFPVYVVEFLISCCFDSVFFTEIKQNNQFGIIGLSCLKQRSSNDVLSYFLLHELNISQLDFDYGLEVNENNDIFFDTKFIVLERVKFIVLSIQNTAKNVINKWVGLLKESIHVNVDIFRSFVQFSFVVILFARFTLSIHENMQEFIEISISLIKELVKFLTSENCSREEIRIMFCCLSRIPCLKFGISSTNDVITDFNILFLDLFRKEIYMLLQTLKHRNNFIQLQDSSSLVMDDDDRVMVCQKNVEKGIPLLREYIDAKYSIESVETNALLYLELVLLSNDPLNIFNMSEFYLEKSNLFILFKSQFGDNLVQLGFFLVDYLSYSIDKMMENDVSEILENFAKTYLTRYELERSDVVMVISIDFLIVIVRKWLITKRSLSLRNIFGKIFEWILKIALKNYLASFFVRIKVLELLSAIFKASEGNSLCLELLNITPDHIFLQLLKDNDSRVLYLTSMMVGFIFRRHEPVEHSKVYFNIVDRLEINEEKFEKIALRAFTLSNIITVSEYVRKVAFYNLIELGKSDLISSFVSKCLQLSYKSLSLDSVLSLFNIYRSQIIWSWLNFEEKLDKFPFKVLNFSSIIDFYSSNFDEIMPQLILLGKNEYVVEISNLIHVSLKEKIRDVFHRIIGYTLLSYNEKKLDSAQIFNSFCKSYMEDSEFGTLLKSKFPMIVSVLFESMRDETFISKTLRKFDLYREAINYEEICNFGISNEFLPESFRPFYKVKTVIKSIQDLCEYTDMSMHILNDSYIIAYIFRRLLLYCQLGLSSSEKCLYLRKFRVYISLLDKSMIRGRILQILLDELRKYLCFSECFVDVSGILQYLLMSSYYCHDFFTLQSTVFLNVVMNLIRFGISNIKVSSNSLLVDKLFLWIIEYCDLIGEIQDLSSISFLLKFYCNIVVFLDGFISLRSTNSEILLELLLKSVKFLDKNSALFLLEVLQDDPIVLLLESDKFIDIKKVLFSLCNTSKMSSQFFQYNARILGQWCVRNKIVNMATYIERSMNSRELSMFKIRTFVDPRSNILSTVFSLLTEGDYNIVIVERILRNVFKNMSLEVFDKLVDYKYKDIASIYMSNLFVSERNQLLEYPFLKFDEYYWKDKTISFSDFLRFFLRIILHNFSNDSVLGYMNDLVEYIENFSEKIFIFSVDYLLLNKSIGEGMSIIENLNKIVDFVFSQYEDSFYRPHIFLMIEMILYLRSQTSEIHYSGFDLNFRLDVNYFSAALAAASCQLWETSLLFICIYWTLNDSIVNDEMLKLLSVVYKKIDDPDSFYGIPYTVSLENILSRYKFEGNGWKSLFLHGAALENDLRMLPLADESEHMLGIMEAFNSLGFRSFSRMNFSNYKNNIVFDFVKDQYASSWRLEQWDLPCAHFSSNFDHIVYNILQVVNKGSLENISHILNNGYSTMINIKKYPFMSDKEITGLIMLTEIEEFFSLPFSDVWLRWQSRLFTTNFGIKFDSIEPVLSLRQVLLSSVLKNTSIMKHYVDKSLIQKCLIKILVELCQVARISGNLQIAFSAITYAERLLKFDLKGNSAFFSPVAIQISRVLWDQGDRINSVKLLCEIVNGKNINISEKYEISPEASWTSELRLERPDFIMEKYFKSAVKLLNNSKLGNDAGYVFHTFGFFCDKQLESLSVCEDFEKIQKLRKQNSEELAVLDQMINKSSKYDREVLLLHRAKAKALFDIDDVEFNRLIENKEVYLRKSIKNYLKSLVSCDNYDYNIFRCMSLWLSNIENDNVNKIVYRLIYNIATRKFLILFNQLASRLSENTTLFQSILHKLVKRICVDHPYHSLFYLISLKYLANKDDKLGLLRKKTVDEVLCELLLSKELGDMLKRFMSLCSAYIDFAVYKVEKKEFGINKIAFSLYPKSSVFLNDIPKYKLPPPTMDISVRNDCNYDDVPIISYYVPYFMLASGISSPKVIECVGSDGHFYKQLVKGGNDDLRQDVIMEQVFQQAHTFLQKNRLARQRNLGIRTYKILPLTMNTGILEWVLHTLPIQDYLHPAHEKYHPKDWSPAQCRKAIDRVSRKSKEVRFQTYEEVTSHFRPVMRHFFMDHYSDPKDWFQKQLNYTRSTAAISILGYVLGLGDRHGHNILIDKTNGEIVHIDLGVAFDQGKLLPIPETVPFRLTRDIVDGMGIIRTEGVFRRCCEFTLNVLREEAYNIINILETLKYDSLYSWYLNYCVYEKGIHALNRTISPLRIKKMQENQAFTDNIGQGSDNEKENIDGNEAERALLVVSRKLSKTLSVEAVVNELIHEATNPNNLALLFCGWGAYF</sequence>
<evidence type="ECO:0000313" key="1">
    <source>
        <dbReference type="EMBL" id="KAG4304904.1"/>
    </source>
</evidence>
<accession>A0ACB7CDG0</accession>